<protein>
    <recommendedName>
        <fullName evidence="2">Tail specific protease domain-containing protein</fullName>
    </recommendedName>
</protein>
<dbReference type="GO" id="GO:0004175">
    <property type="term" value="F:endopeptidase activity"/>
    <property type="evidence" value="ECO:0007669"/>
    <property type="project" value="TreeGrafter"/>
</dbReference>
<dbReference type="PANTHER" id="PTHR32060:SF30">
    <property type="entry name" value="CARBOXY-TERMINAL PROCESSING PROTEASE CTPA"/>
    <property type="match status" value="1"/>
</dbReference>
<evidence type="ECO:0000259" key="2">
    <source>
        <dbReference type="SMART" id="SM00245"/>
    </source>
</evidence>
<dbReference type="GO" id="GO:0006508">
    <property type="term" value="P:proteolysis"/>
    <property type="evidence" value="ECO:0007669"/>
    <property type="project" value="InterPro"/>
</dbReference>
<dbReference type="EMBL" id="UINC01145967">
    <property type="protein sequence ID" value="SVD36415.1"/>
    <property type="molecule type" value="Genomic_DNA"/>
</dbReference>
<dbReference type="Pfam" id="PF03572">
    <property type="entry name" value="Peptidase_S41"/>
    <property type="match status" value="1"/>
</dbReference>
<dbReference type="InterPro" id="IPR005151">
    <property type="entry name" value="Tail-specific_protease"/>
</dbReference>
<evidence type="ECO:0000256" key="1">
    <source>
        <dbReference type="SAM" id="MobiDB-lite"/>
    </source>
</evidence>
<feature type="domain" description="Tail specific protease" evidence="2">
    <location>
        <begin position="2"/>
        <end position="176"/>
    </location>
</feature>
<reference evidence="3" key="1">
    <citation type="submission" date="2018-05" db="EMBL/GenBank/DDBJ databases">
        <authorList>
            <person name="Lanie J.A."/>
            <person name="Ng W.-L."/>
            <person name="Kazmierczak K.M."/>
            <person name="Andrzejewski T.M."/>
            <person name="Davidsen T.M."/>
            <person name="Wayne K.J."/>
            <person name="Tettelin H."/>
            <person name="Glass J.I."/>
            <person name="Rusch D."/>
            <person name="Podicherti R."/>
            <person name="Tsui H.-C.T."/>
            <person name="Winkler M.E."/>
        </authorList>
    </citation>
    <scope>NUCLEOTIDE SEQUENCE</scope>
</reference>
<feature type="non-terminal residue" evidence="3">
    <location>
        <position position="1"/>
    </location>
</feature>
<dbReference type="GO" id="GO:0007165">
    <property type="term" value="P:signal transduction"/>
    <property type="evidence" value="ECO:0007669"/>
    <property type="project" value="TreeGrafter"/>
</dbReference>
<feature type="region of interest" description="Disordered" evidence="1">
    <location>
        <begin position="64"/>
        <end position="91"/>
    </location>
</feature>
<dbReference type="CDD" id="cd07563">
    <property type="entry name" value="Peptidase_S41_IRBP"/>
    <property type="match status" value="1"/>
</dbReference>
<dbReference type="GO" id="GO:0030288">
    <property type="term" value="C:outer membrane-bounded periplasmic space"/>
    <property type="evidence" value="ECO:0007669"/>
    <property type="project" value="TreeGrafter"/>
</dbReference>
<dbReference type="Gene3D" id="3.90.226.10">
    <property type="entry name" value="2-enoyl-CoA Hydratase, Chain A, domain 1"/>
    <property type="match status" value="1"/>
</dbReference>
<dbReference type="AlphaFoldDB" id="A0A382URJ2"/>
<organism evidence="3">
    <name type="scientific">marine metagenome</name>
    <dbReference type="NCBI Taxonomy" id="408172"/>
    <lineage>
        <taxon>unclassified sequences</taxon>
        <taxon>metagenomes</taxon>
        <taxon>ecological metagenomes</taxon>
    </lineage>
</organism>
<proteinExistence type="predicted"/>
<sequence length="202" mass="22463">DKLGYLRILEFEGLSKQKANDALDRIFAGFAGLEGLIVDIRDNPGGTDAMVYLIAGRFADKTRVGHHRRTKKGPEADDFSPVKTKNLEPNGKTQFTKPVALLTNDASFSAADVFAMVMKELPHVRIIGDHTNGIFSNMFEAKLPNGWKYTFSYQRYYSPKMVCFEAKGIPVHEEVLNTKADLKTGIDPVLKAALADLARRTK</sequence>
<dbReference type="GO" id="GO:0008236">
    <property type="term" value="F:serine-type peptidase activity"/>
    <property type="evidence" value="ECO:0007669"/>
    <property type="project" value="InterPro"/>
</dbReference>
<accession>A0A382URJ2</accession>
<dbReference type="SMART" id="SM00245">
    <property type="entry name" value="TSPc"/>
    <property type="match status" value="1"/>
</dbReference>
<gene>
    <name evidence="3" type="ORF">METZ01_LOCUS389269</name>
</gene>
<dbReference type="PANTHER" id="PTHR32060">
    <property type="entry name" value="TAIL-SPECIFIC PROTEASE"/>
    <property type="match status" value="1"/>
</dbReference>
<dbReference type="SUPFAM" id="SSF52096">
    <property type="entry name" value="ClpP/crotonase"/>
    <property type="match status" value="1"/>
</dbReference>
<dbReference type="InterPro" id="IPR029045">
    <property type="entry name" value="ClpP/crotonase-like_dom_sf"/>
</dbReference>
<evidence type="ECO:0000313" key="3">
    <source>
        <dbReference type="EMBL" id="SVD36415.1"/>
    </source>
</evidence>
<name>A0A382URJ2_9ZZZZ</name>